<dbReference type="Proteomes" id="UP001282336">
    <property type="component" value="Unassembled WGS sequence"/>
</dbReference>
<keyword evidence="3" id="KW-1185">Reference proteome</keyword>
<dbReference type="RefSeq" id="WP_319626568.1">
    <property type="nucleotide sequence ID" value="NZ_JAWXRB010000015.1"/>
</dbReference>
<proteinExistence type="predicted"/>
<dbReference type="EMBL" id="JAWXRD010000014">
    <property type="protein sequence ID" value="MDX6040126.1"/>
    <property type="molecule type" value="Genomic_DNA"/>
</dbReference>
<evidence type="ECO:0000313" key="2">
    <source>
        <dbReference type="EMBL" id="MDX6040126.1"/>
    </source>
</evidence>
<protein>
    <submittedName>
        <fullName evidence="1">Uncharacterized protein</fullName>
    </submittedName>
</protein>
<name>A0AAJ2RXP3_9ENTR</name>
<evidence type="ECO:0000313" key="1">
    <source>
        <dbReference type="EMBL" id="MDX6029929.1"/>
    </source>
</evidence>
<organism evidence="1 4">
    <name type="scientific">Scandinavium lactucae</name>
    <dbReference type="NCBI Taxonomy" id="3095028"/>
    <lineage>
        <taxon>Bacteria</taxon>
        <taxon>Pseudomonadati</taxon>
        <taxon>Pseudomonadota</taxon>
        <taxon>Gammaproteobacteria</taxon>
        <taxon>Enterobacterales</taxon>
        <taxon>Enterobacteriaceae</taxon>
        <taxon>Scandinavium</taxon>
    </lineage>
</organism>
<evidence type="ECO:0000313" key="4">
    <source>
        <dbReference type="Proteomes" id="UP001282336"/>
    </source>
</evidence>
<gene>
    <name evidence="2" type="ORF">SIK69_07935</name>
    <name evidence="1" type="ORF">SIL20_00110</name>
</gene>
<sequence length="236" mass="25362">MNLKTDPYVTTIDEGKVYSINGAGDKAVFVAQGAMKYINNNLTYRNNSGELQASPTEPTLTDVFKTFGGVLGSAGKVMSTISKNESGQQVVTLNFTNNLLTPVTLFKAGGSGFDNCYVMDAFTSLMPQETGAFKFAINHDVTLSSIKFTMVLYFINPLTGKAIKTELFLNGGSAGFGFTGVTIQDVPITLYTGSYDSTSAAVTFSGNEGFPSFSVISYFQPSDTNDFSFTFMPFAE</sequence>
<reference evidence="1 3" key="1">
    <citation type="submission" date="2023-11" db="EMBL/GenBank/DDBJ databases">
        <title>Scandinavium wanjuensis sp. nov., isolated from lettuce South Korea.</title>
        <authorList>
            <person name="Park J."/>
            <person name="Park S."/>
            <person name="Oh K.K."/>
            <person name="Cho G.S."/>
            <person name="Franz C.M.A.P."/>
        </authorList>
    </citation>
    <scope>NUCLEOTIDE SEQUENCE</scope>
    <source>
        <strain evidence="1">V105_12</strain>
        <strain evidence="2 3">V105_6</strain>
    </source>
</reference>
<accession>A0AAJ2RXP3</accession>
<dbReference type="EMBL" id="JAWXRC010000004">
    <property type="protein sequence ID" value="MDX6029929.1"/>
    <property type="molecule type" value="Genomic_DNA"/>
</dbReference>
<comment type="caution">
    <text evidence="1">The sequence shown here is derived from an EMBL/GenBank/DDBJ whole genome shotgun (WGS) entry which is preliminary data.</text>
</comment>
<dbReference type="AlphaFoldDB" id="A0AAJ2RXP3"/>
<dbReference type="Proteomes" id="UP001275664">
    <property type="component" value="Unassembled WGS sequence"/>
</dbReference>
<evidence type="ECO:0000313" key="3">
    <source>
        <dbReference type="Proteomes" id="UP001275664"/>
    </source>
</evidence>